<dbReference type="Proteomes" id="UP000314294">
    <property type="component" value="Unassembled WGS sequence"/>
</dbReference>
<feature type="compositionally biased region" description="Basic and acidic residues" evidence="1">
    <location>
        <begin position="40"/>
        <end position="53"/>
    </location>
</feature>
<protein>
    <submittedName>
        <fullName evidence="2">Uncharacterized protein</fullName>
    </submittedName>
</protein>
<feature type="region of interest" description="Disordered" evidence="1">
    <location>
        <begin position="34"/>
        <end position="69"/>
    </location>
</feature>
<accession>A0A4Z2HMD9</accession>
<dbReference type="EMBL" id="SRLO01000219">
    <property type="protein sequence ID" value="TNN66445.1"/>
    <property type="molecule type" value="Genomic_DNA"/>
</dbReference>
<keyword evidence="3" id="KW-1185">Reference proteome</keyword>
<dbReference type="AlphaFoldDB" id="A0A4Z2HMD9"/>
<feature type="region of interest" description="Disordered" evidence="1">
    <location>
        <begin position="96"/>
        <end position="124"/>
    </location>
</feature>
<sequence>MQPSSRLDLVVLMVQIQEDIKLCSWAPGGGGGGGGWNQIKGHDEDDCEKNVREDAEEGQEGGVSSGNSSHLCSSSALLCEGRLEARCAPLPAESPLHRRHLKHEKSTSGRGLRQNQSASPPTESFRSYGILLQSGRRLLFQALSHNLPTGTGSSCRDTRGVLHHAEALPAEVTALLPALHNVSLLVRDFAPREVEPYLRLSPPPGGVGPLAVSRLFDGFIDLCVSWSCVLLLRVTRKDFCNHLDELLDLLL</sequence>
<evidence type="ECO:0000313" key="2">
    <source>
        <dbReference type="EMBL" id="TNN66445.1"/>
    </source>
</evidence>
<gene>
    <name evidence="2" type="ORF">EYF80_023353</name>
</gene>
<proteinExistence type="predicted"/>
<organism evidence="2 3">
    <name type="scientific">Liparis tanakae</name>
    <name type="common">Tanaka's snailfish</name>
    <dbReference type="NCBI Taxonomy" id="230148"/>
    <lineage>
        <taxon>Eukaryota</taxon>
        <taxon>Metazoa</taxon>
        <taxon>Chordata</taxon>
        <taxon>Craniata</taxon>
        <taxon>Vertebrata</taxon>
        <taxon>Euteleostomi</taxon>
        <taxon>Actinopterygii</taxon>
        <taxon>Neopterygii</taxon>
        <taxon>Teleostei</taxon>
        <taxon>Neoteleostei</taxon>
        <taxon>Acanthomorphata</taxon>
        <taxon>Eupercaria</taxon>
        <taxon>Perciformes</taxon>
        <taxon>Cottioidei</taxon>
        <taxon>Cottales</taxon>
        <taxon>Liparidae</taxon>
        <taxon>Liparis</taxon>
    </lineage>
</organism>
<feature type="compositionally biased region" description="Polar residues" evidence="1">
    <location>
        <begin position="113"/>
        <end position="124"/>
    </location>
</feature>
<reference evidence="2 3" key="1">
    <citation type="submission" date="2019-03" db="EMBL/GenBank/DDBJ databases">
        <title>First draft genome of Liparis tanakae, snailfish: a comprehensive survey of snailfish specific genes.</title>
        <authorList>
            <person name="Kim W."/>
            <person name="Song I."/>
            <person name="Jeong J.-H."/>
            <person name="Kim D."/>
            <person name="Kim S."/>
            <person name="Ryu S."/>
            <person name="Song J.Y."/>
            <person name="Lee S.K."/>
        </authorList>
    </citation>
    <scope>NUCLEOTIDE SEQUENCE [LARGE SCALE GENOMIC DNA]</scope>
    <source>
        <tissue evidence="2">Muscle</tissue>
    </source>
</reference>
<name>A0A4Z2HMD9_9TELE</name>
<evidence type="ECO:0000313" key="3">
    <source>
        <dbReference type="Proteomes" id="UP000314294"/>
    </source>
</evidence>
<comment type="caution">
    <text evidence="2">The sequence shown here is derived from an EMBL/GenBank/DDBJ whole genome shotgun (WGS) entry which is preliminary data.</text>
</comment>
<evidence type="ECO:0000256" key="1">
    <source>
        <dbReference type="SAM" id="MobiDB-lite"/>
    </source>
</evidence>